<proteinExistence type="inferred from homology"/>
<gene>
    <name evidence="9" type="ORF">TBIB3V08_LOCUS11063</name>
</gene>
<keyword evidence="6" id="KW-0472">Membrane</keyword>
<protein>
    <submittedName>
        <fullName evidence="9">Uncharacterized protein</fullName>
    </submittedName>
</protein>
<dbReference type="InterPro" id="IPR002159">
    <property type="entry name" value="CD36_fam"/>
</dbReference>
<evidence type="ECO:0000256" key="3">
    <source>
        <dbReference type="ARBA" id="ARBA00022475"/>
    </source>
</evidence>
<dbReference type="PANTHER" id="PTHR11923">
    <property type="entry name" value="SCAVENGER RECEPTOR CLASS B TYPE-1 SR-B1"/>
    <property type="match status" value="1"/>
</dbReference>
<dbReference type="GO" id="GO:0005886">
    <property type="term" value="C:plasma membrane"/>
    <property type="evidence" value="ECO:0007669"/>
    <property type="project" value="UniProtKB-SubCell"/>
</dbReference>
<evidence type="ECO:0000256" key="4">
    <source>
        <dbReference type="ARBA" id="ARBA00022692"/>
    </source>
</evidence>
<dbReference type="AlphaFoldDB" id="A0A7R9F9X4"/>
<comment type="subcellular location">
    <subcellularLocation>
        <location evidence="1">Cell membrane</location>
    </subcellularLocation>
</comment>
<sequence length="269" mass="30753">MIPGLPPYEWWKNPPDKVLLRVYVFNITNAAEFQNGTDSKIKLQEVGPYEDSKSVAMMKHGLKLMKSKTEYLNVGQPPVITMEQPLYALAKTKSSLMIQLKCQIKVLKRCSFKMKVLIMILNRFLKITLYQKGKIYKNFTDEVTVHIGPQNAERYFTMDRFHGRDRFGFWDQFSCDTVKGATEGISYHQNIKKNDTLLYFRKTICRVATVYYVGFGQTDKRASERAHKRLGGQTGEHASERSLARSPSLAAPLPGSPPFSSQCNKCDDC</sequence>
<dbReference type="EMBL" id="OD570537">
    <property type="protein sequence ID" value="CAD7448780.1"/>
    <property type="molecule type" value="Genomic_DNA"/>
</dbReference>
<keyword evidence="5" id="KW-1133">Transmembrane helix</keyword>
<evidence type="ECO:0000256" key="1">
    <source>
        <dbReference type="ARBA" id="ARBA00004236"/>
    </source>
</evidence>
<keyword evidence="3" id="KW-1003">Cell membrane</keyword>
<evidence type="ECO:0000256" key="7">
    <source>
        <dbReference type="ARBA" id="ARBA00023180"/>
    </source>
</evidence>
<dbReference type="PANTHER" id="PTHR11923:SF89">
    <property type="entry name" value="GH15894P"/>
    <property type="match status" value="1"/>
</dbReference>
<keyword evidence="4" id="KW-0812">Transmembrane</keyword>
<evidence type="ECO:0000256" key="2">
    <source>
        <dbReference type="ARBA" id="ARBA00010532"/>
    </source>
</evidence>
<keyword evidence="7" id="KW-0325">Glycoprotein</keyword>
<evidence type="ECO:0000313" key="9">
    <source>
        <dbReference type="EMBL" id="CAD7448780.1"/>
    </source>
</evidence>
<feature type="region of interest" description="Disordered" evidence="8">
    <location>
        <begin position="226"/>
        <end position="260"/>
    </location>
</feature>
<comment type="similarity">
    <text evidence="2">Belongs to the CD36 family.</text>
</comment>
<dbReference type="GO" id="GO:0005737">
    <property type="term" value="C:cytoplasm"/>
    <property type="evidence" value="ECO:0007669"/>
    <property type="project" value="TreeGrafter"/>
</dbReference>
<reference evidence="9" key="1">
    <citation type="submission" date="2020-11" db="EMBL/GenBank/DDBJ databases">
        <authorList>
            <person name="Tran Van P."/>
        </authorList>
    </citation>
    <scope>NUCLEOTIDE SEQUENCE</scope>
</reference>
<dbReference type="Pfam" id="PF01130">
    <property type="entry name" value="CD36"/>
    <property type="match status" value="2"/>
</dbReference>
<evidence type="ECO:0000256" key="5">
    <source>
        <dbReference type="ARBA" id="ARBA00022989"/>
    </source>
</evidence>
<accession>A0A7R9F9X4</accession>
<evidence type="ECO:0000256" key="8">
    <source>
        <dbReference type="SAM" id="MobiDB-lite"/>
    </source>
</evidence>
<dbReference type="GO" id="GO:0005044">
    <property type="term" value="F:scavenger receptor activity"/>
    <property type="evidence" value="ECO:0007669"/>
    <property type="project" value="TreeGrafter"/>
</dbReference>
<evidence type="ECO:0000256" key="6">
    <source>
        <dbReference type="ARBA" id="ARBA00023136"/>
    </source>
</evidence>
<feature type="compositionally biased region" description="Low complexity" evidence="8">
    <location>
        <begin position="244"/>
        <end position="260"/>
    </location>
</feature>
<organism evidence="9">
    <name type="scientific">Timema bartmani</name>
    <dbReference type="NCBI Taxonomy" id="61472"/>
    <lineage>
        <taxon>Eukaryota</taxon>
        <taxon>Metazoa</taxon>
        <taxon>Ecdysozoa</taxon>
        <taxon>Arthropoda</taxon>
        <taxon>Hexapoda</taxon>
        <taxon>Insecta</taxon>
        <taxon>Pterygota</taxon>
        <taxon>Neoptera</taxon>
        <taxon>Polyneoptera</taxon>
        <taxon>Phasmatodea</taxon>
        <taxon>Timematodea</taxon>
        <taxon>Timematoidea</taxon>
        <taxon>Timematidae</taxon>
        <taxon>Timema</taxon>
    </lineage>
</organism>
<name>A0A7R9F9X4_9NEOP</name>